<dbReference type="InterPro" id="IPR001119">
    <property type="entry name" value="SLH_dom"/>
</dbReference>
<protein>
    <submittedName>
        <fullName evidence="4">Glycoside hydrolase</fullName>
    </submittedName>
</protein>
<dbReference type="eggNOG" id="COG3858">
    <property type="taxonomic scope" value="Bacteria"/>
</dbReference>
<dbReference type="SUPFAM" id="SSF51445">
    <property type="entry name" value="(Trans)glycosidases"/>
    <property type="match status" value="1"/>
</dbReference>
<dbReference type="AlphaFoldDB" id="A0A081P558"/>
<evidence type="ECO:0000259" key="2">
    <source>
        <dbReference type="PROSITE" id="PS51272"/>
    </source>
</evidence>
<feature type="domain" description="GH18" evidence="3">
    <location>
        <begin position="235"/>
        <end position="538"/>
    </location>
</feature>
<dbReference type="PANTHER" id="PTHR46066">
    <property type="entry name" value="CHITINASE DOMAIN-CONTAINING PROTEIN 1 FAMILY MEMBER"/>
    <property type="match status" value="1"/>
</dbReference>
<dbReference type="PANTHER" id="PTHR46066:SF2">
    <property type="entry name" value="CHITINASE DOMAIN-CONTAINING PROTEIN 1"/>
    <property type="match status" value="1"/>
</dbReference>
<dbReference type="Pfam" id="PF00395">
    <property type="entry name" value="SLH"/>
    <property type="match status" value="2"/>
</dbReference>
<dbReference type="EMBL" id="JNVM01000009">
    <property type="protein sequence ID" value="KEQ25831.1"/>
    <property type="molecule type" value="Genomic_DNA"/>
</dbReference>
<evidence type="ECO:0000313" key="4">
    <source>
        <dbReference type="EMBL" id="KEQ25831.1"/>
    </source>
</evidence>
<evidence type="ECO:0000256" key="1">
    <source>
        <dbReference type="SAM" id="SignalP"/>
    </source>
</evidence>
<keyword evidence="4" id="KW-0378">Hydrolase</keyword>
<dbReference type="RefSeq" id="WP_036681073.1">
    <property type="nucleotide sequence ID" value="NZ_JNVM01000009.1"/>
</dbReference>
<name>A0A081P558_9BACL</name>
<organism evidence="4 5">
    <name type="scientific">Paenibacillus tyrfis</name>
    <dbReference type="NCBI Taxonomy" id="1501230"/>
    <lineage>
        <taxon>Bacteria</taxon>
        <taxon>Bacillati</taxon>
        <taxon>Bacillota</taxon>
        <taxon>Bacilli</taxon>
        <taxon>Bacillales</taxon>
        <taxon>Paenibacillaceae</taxon>
        <taxon>Paenibacillus</taxon>
    </lineage>
</organism>
<sequence length="538" mass="59471">MMKKMALLAAGMLLAAAGTASAYEAQLKPFADLAPKDWSEDAVYSLSALGVIEGYEDLTYRPNDSLSREAFVKLLVNAARPDGGNVQGKADIKLTDVPAERWSYPYLIAALNKQWIDFMPDASGALRPELAVKREEVAAAIGKYLLSLETSDVAKRWTEGEWTKERELRRFSDQDAINQSLVPYIYFAVRQGIMEGDANGFRPASSLTRKEAAATIYRLLNAGIAQRKLEVTGFYAIRSYPAIQRMPLLDRVAFGWSRLSYEGAGSAKLDTKSTEYRFPDGWQEPVDAATRAKLGKELMIFATEPRDRVKEFLRDAAARKSFVESLKSVLSESGEAFTGVCLDLEGLKEADAAADYVAFLREVKASLGSKTLTVAVPPTYYYKGYDLRGIGEVADSVILMAYDFTHQDSGLPSAPLPLVSDTVKQALLSVPKEKLVLGTSKQANQWVATGGKVTLAQPDIAEVEKRMAFPGIALNRTYPYFLKQIAFQDERGSHTIYYEDADSIAKKLWLAKYYGLKGVSLWHMGNVTAADWDTIAKR</sequence>
<gene>
    <name evidence="4" type="ORF">ET33_37305</name>
</gene>
<dbReference type="Pfam" id="PF00704">
    <property type="entry name" value="Glyco_hydro_18"/>
    <property type="match status" value="1"/>
</dbReference>
<keyword evidence="5" id="KW-1185">Reference proteome</keyword>
<keyword evidence="1" id="KW-0732">Signal</keyword>
<dbReference type="GO" id="GO:0016787">
    <property type="term" value="F:hydrolase activity"/>
    <property type="evidence" value="ECO:0007669"/>
    <property type="project" value="UniProtKB-KW"/>
</dbReference>
<accession>A0A081P558</accession>
<dbReference type="GO" id="GO:0008061">
    <property type="term" value="F:chitin binding"/>
    <property type="evidence" value="ECO:0007669"/>
    <property type="project" value="InterPro"/>
</dbReference>
<dbReference type="InterPro" id="IPR011583">
    <property type="entry name" value="Chitinase_II/V-like_cat"/>
</dbReference>
<dbReference type="PROSITE" id="PS51272">
    <property type="entry name" value="SLH"/>
    <property type="match status" value="3"/>
</dbReference>
<feature type="domain" description="SLH" evidence="2">
    <location>
        <begin position="90"/>
        <end position="155"/>
    </location>
</feature>
<dbReference type="Proteomes" id="UP000028123">
    <property type="component" value="Unassembled WGS sequence"/>
</dbReference>
<dbReference type="SMART" id="SM00636">
    <property type="entry name" value="Glyco_18"/>
    <property type="match status" value="1"/>
</dbReference>
<dbReference type="GO" id="GO:0005975">
    <property type="term" value="P:carbohydrate metabolic process"/>
    <property type="evidence" value="ECO:0007669"/>
    <property type="project" value="InterPro"/>
</dbReference>
<dbReference type="InterPro" id="IPR017853">
    <property type="entry name" value="GH"/>
</dbReference>
<dbReference type="PROSITE" id="PS51910">
    <property type="entry name" value="GH18_2"/>
    <property type="match status" value="1"/>
</dbReference>
<evidence type="ECO:0000313" key="5">
    <source>
        <dbReference type="Proteomes" id="UP000028123"/>
    </source>
</evidence>
<dbReference type="OrthoDB" id="9769314at2"/>
<proteinExistence type="predicted"/>
<dbReference type="Gene3D" id="3.20.20.80">
    <property type="entry name" value="Glycosidases"/>
    <property type="match status" value="1"/>
</dbReference>
<dbReference type="InterPro" id="IPR001223">
    <property type="entry name" value="Glyco_hydro18_cat"/>
</dbReference>
<feature type="signal peptide" evidence="1">
    <location>
        <begin position="1"/>
        <end position="22"/>
    </location>
</feature>
<evidence type="ECO:0000259" key="3">
    <source>
        <dbReference type="PROSITE" id="PS51910"/>
    </source>
</evidence>
<feature type="domain" description="SLH" evidence="2">
    <location>
        <begin position="168"/>
        <end position="230"/>
    </location>
</feature>
<reference evidence="4 5" key="1">
    <citation type="submission" date="2014-06" db="EMBL/GenBank/DDBJ databases">
        <title>Draft genome sequence of Paenibacillus sp. MSt1.</title>
        <authorList>
            <person name="Aw Y.K."/>
            <person name="Ong K.S."/>
            <person name="Gan H.M."/>
            <person name="Lee S.M."/>
        </authorList>
    </citation>
    <scope>NUCLEOTIDE SEQUENCE [LARGE SCALE GENOMIC DNA]</scope>
    <source>
        <strain evidence="4 5">MSt1</strain>
    </source>
</reference>
<feature type="domain" description="SLH" evidence="2">
    <location>
        <begin position="26"/>
        <end position="89"/>
    </location>
</feature>
<comment type="caution">
    <text evidence="4">The sequence shown here is derived from an EMBL/GenBank/DDBJ whole genome shotgun (WGS) entry which is preliminary data.</text>
</comment>
<feature type="chain" id="PRO_5001761332" evidence="1">
    <location>
        <begin position="23"/>
        <end position="538"/>
    </location>
</feature>